<dbReference type="Proteomes" id="UP000790377">
    <property type="component" value="Unassembled WGS sequence"/>
</dbReference>
<comment type="caution">
    <text evidence="1">The sequence shown here is derived from an EMBL/GenBank/DDBJ whole genome shotgun (WGS) entry which is preliminary data.</text>
</comment>
<sequence length="266" mass="28484">MAPSTNTALAQRPLTGEATVHVPESEKVALLEALCANPFSRRRFSFHSYNSDEADSSSVADYVLSSEPLPNTRPTSAPLFGAPLTDTHVSPQPASESYQQKIGDPKTSLPYASDDPSRASIPPEIPVVAHGQSSPPTLSTSSIPPSILLSINGGKPLTRFTRSFPAKTGSGATTWTRSSNDHPIVRPPGDLLSALGDLHLHYDSIRGVTQMWVMGDDGWQSVEQGSSHPSASGRCLRIRDDGDPSWVKTRSLSSMASRARRRAGDN</sequence>
<keyword evidence="2" id="KW-1185">Reference proteome</keyword>
<evidence type="ECO:0000313" key="2">
    <source>
        <dbReference type="Proteomes" id="UP000790377"/>
    </source>
</evidence>
<name>A0ACB7ZV16_9AGAM</name>
<dbReference type="EMBL" id="MU268328">
    <property type="protein sequence ID" value="KAH7904905.1"/>
    <property type="molecule type" value="Genomic_DNA"/>
</dbReference>
<proteinExistence type="predicted"/>
<protein>
    <submittedName>
        <fullName evidence="1">Uncharacterized protein</fullName>
    </submittedName>
</protein>
<organism evidence="1 2">
    <name type="scientific">Hygrophoropsis aurantiaca</name>
    <dbReference type="NCBI Taxonomy" id="72124"/>
    <lineage>
        <taxon>Eukaryota</taxon>
        <taxon>Fungi</taxon>
        <taxon>Dikarya</taxon>
        <taxon>Basidiomycota</taxon>
        <taxon>Agaricomycotina</taxon>
        <taxon>Agaricomycetes</taxon>
        <taxon>Agaricomycetidae</taxon>
        <taxon>Boletales</taxon>
        <taxon>Coniophorineae</taxon>
        <taxon>Hygrophoropsidaceae</taxon>
        <taxon>Hygrophoropsis</taxon>
    </lineage>
</organism>
<gene>
    <name evidence="1" type="ORF">BJ138DRAFT_1165760</name>
</gene>
<evidence type="ECO:0000313" key="1">
    <source>
        <dbReference type="EMBL" id="KAH7904905.1"/>
    </source>
</evidence>
<reference evidence="1" key="1">
    <citation type="journal article" date="2021" name="New Phytol.">
        <title>Evolutionary innovations through gain and loss of genes in the ectomycorrhizal Boletales.</title>
        <authorList>
            <person name="Wu G."/>
            <person name="Miyauchi S."/>
            <person name="Morin E."/>
            <person name="Kuo A."/>
            <person name="Drula E."/>
            <person name="Varga T."/>
            <person name="Kohler A."/>
            <person name="Feng B."/>
            <person name="Cao Y."/>
            <person name="Lipzen A."/>
            <person name="Daum C."/>
            <person name="Hundley H."/>
            <person name="Pangilinan J."/>
            <person name="Johnson J."/>
            <person name="Barry K."/>
            <person name="LaButti K."/>
            <person name="Ng V."/>
            <person name="Ahrendt S."/>
            <person name="Min B."/>
            <person name="Choi I.G."/>
            <person name="Park H."/>
            <person name="Plett J.M."/>
            <person name="Magnuson J."/>
            <person name="Spatafora J.W."/>
            <person name="Nagy L.G."/>
            <person name="Henrissat B."/>
            <person name="Grigoriev I.V."/>
            <person name="Yang Z.L."/>
            <person name="Xu J."/>
            <person name="Martin F.M."/>
        </authorList>
    </citation>
    <scope>NUCLEOTIDE SEQUENCE</scope>
    <source>
        <strain evidence="1">ATCC 28755</strain>
    </source>
</reference>
<accession>A0ACB7ZV16</accession>